<feature type="region of interest" description="Disordered" evidence="1">
    <location>
        <begin position="33"/>
        <end position="69"/>
    </location>
</feature>
<sequence>MSSDSASSEVTYTSISSHGDPLAWAVDFFRLQEPDSPEAAPASPDYVPGPEEPEQAPLSPDYVPGPEYPEYLALSDEEPYLPGYIVDSYPEVDPEEDSEDGLTESFETDEYAATPLSPPAYRTTARISIRPEAPMPFPSEEEVERLLALPPSPLISLSHLLQRNALARYWELGESSTAARPTGVHRADYGFIGTLDNNMPPRRTSATTRAVATAARAAAAAAPMTAAAVE</sequence>
<reference evidence="2" key="2">
    <citation type="submission" date="2022-01" db="EMBL/GenBank/DDBJ databases">
        <authorList>
            <person name="Yamashiro T."/>
            <person name="Shiraishi A."/>
            <person name="Satake H."/>
            <person name="Nakayama K."/>
        </authorList>
    </citation>
    <scope>NUCLEOTIDE SEQUENCE</scope>
</reference>
<organism evidence="2 3">
    <name type="scientific">Tanacetum coccineum</name>
    <dbReference type="NCBI Taxonomy" id="301880"/>
    <lineage>
        <taxon>Eukaryota</taxon>
        <taxon>Viridiplantae</taxon>
        <taxon>Streptophyta</taxon>
        <taxon>Embryophyta</taxon>
        <taxon>Tracheophyta</taxon>
        <taxon>Spermatophyta</taxon>
        <taxon>Magnoliopsida</taxon>
        <taxon>eudicotyledons</taxon>
        <taxon>Gunneridae</taxon>
        <taxon>Pentapetalae</taxon>
        <taxon>asterids</taxon>
        <taxon>campanulids</taxon>
        <taxon>Asterales</taxon>
        <taxon>Asteraceae</taxon>
        <taxon>Asteroideae</taxon>
        <taxon>Anthemideae</taxon>
        <taxon>Anthemidinae</taxon>
        <taxon>Tanacetum</taxon>
    </lineage>
</organism>
<evidence type="ECO:0000256" key="1">
    <source>
        <dbReference type="SAM" id="MobiDB-lite"/>
    </source>
</evidence>
<comment type="caution">
    <text evidence="2">The sequence shown here is derived from an EMBL/GenBank/DDBJ whole genome shotgun (WGS) entry which is preliminary data.</text>
</comment>
<gene>
    <name evidence="2" type="ORF">Tco_0729546</name>
</gene>
<dbReference type="Proteomes" id="UP001151760">
    <property type="component" value="Unassembled WGS sequence"/>
</dbReference>
<keyword evidence="3" id="KW-1185">Reference proteome</keyword>
<evidence type="ECO:0000313" key="2">
    <source>
        <dbReference type="EMBL" id="GJS79665.1"/>
    </source>
</evidence>
<reference evidence="2" key="1">
    <citation type="journal article" date="2022" name="Int. J. Mol. Sci.">
        <title>Draft Genome of Tanacetum Coccineum: Genomic Comparison of Closely Related Tanacetum-Family Plants.</title>
        <authorList>
            <person name="Yamashiro T."/>
            <person name="Shiraishi A."/>
            <person name="Nakayama K."/>
            <person name="Satake H."/>
        </authorList>
    </citation>
    <scope>NUCLEOTIDE SEQUENCE</scope>
</reference>
<protein>
    <submittedName>
        <fullName evidence="2">Uncharacterized protein</fullName>
    </submittedName>
</protein>
<evidence type="ECO:0000313" key="3">
    <source>
        <dbReference type="Proteomes" id="UP001151760"/>
    </source>
</evidence>
<dbReference type="EMBL" id="BQNB010010613">
    <property type="protein sequence ID" value="GJS79665.1"/>
    <property type="molecule type" value="Genomic_DNA"/>
</dbReference>
<name>A0ABQ4YPQ3_9ASTR</name>
<accession>A0ABQ4YPQ3</accession>
<proteinExistence type="predicted"/>